<evidence type="ECO:0000256" key="5">
    <source>
        <dbReference type="ARBA" id="ARBA00022692"/>
    </source>
</evidence>
<gene>
    <name evidence="9" type="ORF">RWE15_15530</name>
</gene>
<dbReference type="Proteomes" id="UP001281447">
    <property type="component" value="Unassembled WGS sequence"/>
</dbReference>
<comment type="caution">
    <text evidence="9">The sequence shown here is derived from an EMBL/GenBank/DDBJ whole genome shotgun (WGS) entry which is preliminary data.</text>
</comment>
<keyword evidence="7 8" id="KW-0472">Membrane</keyword>
<evidence type="ECO:0000256" key="7">
    <source>
        <dbReference type="ARBA" id="ARBA00023136"/>
    </source>
</evidence>
<protein>
    <submittedName>
        <fullName evidence="9">GerAB/ArcD/ProY family transporter</fullName>
    </submittedName>
</protein>
<evidence type="ECO:0000313" key="10">
    <source>
        <dbReference type="Proteomes" id="UP001281447"/>
    </source>
</evidence>
<proteinExistence type="inferred from homology"/>
<evidence type="ECO:0000256" key="8">
    <source>
        <dbReference type="SAM" id="Phobius"/>
    </source>
</evidence>
<reference evidence="9 10" key="1">
    <citation type="submission" date="2023-10" db="EMBL/GenBank/DDBJ databases">
        <title>Virgibacillus halophilus 5B73C genome.</title>
        <authorList>
            <person name="Miliotis G."/>
            <person name="Sengupta P."/>
            <person name="Hameed A."/>
            <person name="Chuvochina M."/>
            <person name="Mcdonagh F."/>
            <person name="Simpson A.C."/>
            <person name="Singh N.K."/>
            <person name="Rekha P.D."/>
            <person name="Raman K."/>
            <person name="Hugenholtz P."/>
            <person name="Venkateswaran K."/>
        </authorList>
    </citation>
    <scope>NUCLEOTIDE SEQUENCE [LARGE SCALE GENOMIC DNA]</scope>
    <source>
        <strain evidence="9 10">5B73C</strain>
    </source>
</reference>
<keyword evidence="5 8" id="KW-0812">Transmembrane</keyword>
<keyword evidence="10" id="KW-1185">Reference proteome</keyword>
<feature type="transmembrane region" description="Helical" evidence="8">
    <location>
        <begin position="16"/>
        <end position="33"/>
    </location>
</feature>
<organism evidence="9 10">
    <name type="scientific">Tigheibacillus halophilus</name>
    <dbReference type="NCBI Taxonomy" id="361280"/>
    <lineage>
        <taxon>Bacteria</taxon>
        <taxon>Bacillati</taxon>
        <taxon>Bacillota</taxon>
        <taxon>Bacilli</taxon>
        <taxon>Bacillales</taxon>
        <taxon>Bacillaceae</taxon>
        <taxon>Tigheibacillus</taxon>
    </lineage>
</organism>
<evidence type="ECO:0000256" key="4">
    <source>
        <dbReference type="ARBA" id="ARBA00022544"/>
    </source>
</evidence>
<feature type="transmembrane region" description="Helical" evidence="8">
    <location>
        <begin position="146"/>
        <end position="165"/>
    </location>
</feature>
<evidence type="ECO:0000256" key="1">
    <source>
        <dbReference type="ARBA" id="ARBA00004141"/>
    </source>
</evidence>
<evidence type="ECO:0000256" key="2">
    <source>
        <dbReference type="ARBA" id="ARBA00007998"/>
    </source>
</evidence>
<keyword evidence="4" id="KW-0309">Germination</keyword>
<keyword evidence="6 8" id="KW-1133">Transmembrane helix</keyword>
<evidence type="ECO:0000256" key="6">
    <source>
        <dbReference type="ARBA" id="ARBA00022989"/>
    </source>
</evidence>
<accession>A0ABU5C8B6</accession>
<keyword evidence="3" id="KW-0813">Transport</keyword>
<dbReference type="InterPro" id="IPR004761">
    <property type="entry name" value="Spore_GerAB"/>
</dbReference>
<dbReference type="PANTHER" id="PTHR34975:SF2">
    <property type="entry name" value="SPORE GERMINATION PROTEIN A2"/>
    <property type="match status" value="1"/>
</dbReference>
<name>A0ABU5C8B6_9BACI</name>
<feature type="transmembrane region" description="Helical" evidence="8">
    <location>
        <begin position="117"/>
        <end position="140"/>
    </location>
</feature>
<comment type="similarity">
    <text evidence="2">Belongs to the amino acid-polyamine-organocation (APC) superfamily. Spore germination protein (SGP) (TC 2.A.3.9) family.</text>
</comment>
<feature type="transmembrane region" description="Helical" evidence="8">
    <location>
        <begin position="87"/>
        <end position="105"/>
    </location>
</feature>
<evidence type="ECO:0000313" key="9">
    <source>
        <dbReference type="EMBL" id="MDY0395577.1"/>
    </source>
</evidence>
<comment type="subcellular location">
    <subcellularLocation>
        <location evidence="1">Membrane</location>
        <topology evidence="1">Multi-pass membrane protein</topology>
    </subcellularLocation>
</comment>
<feature type="transmembrane region" description="Helical" evidence="8">
    <location>
        <begin position="45"/>
        <end position="67"/>
    </location>
</feature>
<dbReference type="EMBL" id="JAWDIP010000003">
    <property type="protein sequence ID" value="MDY0395577.1"/>
    <property type="molecule type" value="Genomic_DNA"/>
</dbReference>
<evidence type="ECO:0000256" key="3">
    <source>
        <dbReference type="ARBA" id="ARBA00022448"/>
    </source>
</evidence>
<dbReference type="PANTHER" id="PTHR34975">
    <property type="entry name" value="SPORE GERMINATION PROTEIN A2"/>
    <property type="match status" value="1"/>
</dbReference>
<sequence length="167" mass="18476">MRAFEYSDEKISQRELLIALPSMLIASGVLSLPKALASRTIAADGWIPLLFGGIIAMVIAVCITKVTTRFVGETFYSYAAKLVTKPVAWMFTIMFCFISIAISALEVREIADISQNYLFNRTPLEVVGLSFLLVVSYAVAGSRAGILRLNIMFLPIILIIFIFFARP</sequence>
<dbReference type="Pfam" id="PF03845">
    <property type="entry name" value="Spore_permease"/>
    <property type="match status" value="1"/>
</dbReference>